<proteinExistence type="predicted"/>
<evidence type="ECO:0000313" key="2">
    <source>
        <dbReference type="Proteomes" id="UP001159405"/>
    </source>
</evidence>
<gene>
    <name evidence="1" type="ORF">PLOB_00025538</name>
</gene>
<reference evidence="1 2" key="1">
    <citation type="submission" date="2022-05" db="EMBL/GenBank/DDBJ databases">
        <authorList>
            <consortium name="Genoscope - CEA"/>
            <person name="William W."/>
        </authorList>
    </citation>
    <scope>NUCLEOTIDE SEQUENCE [LARGE SCALE GENOMIC DNA]</scope>
</reference>
<dbReference type="PROSITE" id="PS00018">
    <property type="entry name" value="EF_HAND_1"/>
    <property type="match status" value="1"/>
</dbReference>
<name>A0ABN8NP91_9CNID</name>
<feature type="non-terminal residue" evidence="1">
    <location>
        <position position="1"/>
    </location>
</feature>
<organism evidence="1 2">
    <name type="scientific">Porites lobata</name>
    <dbReference type="NCBI Taxonomy" id="104759"/>
    <lineage>
        <taxon>Eukaryota</taxon>
        <taxon>Metazoa</taxon>
        <taxon>Cnidaria</taxon>
        <taxon>Anthozoa</taxon>
        <taxon>Hexacorallia</taxon>
        <taxon>Scleractinia</taxon>
        <taxon>Fungiina</taxon>
        <taxon>Poritidae</taxon>
        <taxon>Porites</taxon>
    </lineage>
</organism>
<comment type="caution">
    <text evidence="1">The sequence shown here is derived from an EMBL/GenBank/DDBJ whole genome shotgun (WGS) entry which is preliminary data.</text>
</comment>
<accession>A0ABN8NP91</accession>
<protein>
    <submittedName>
        <fullName evidence="1">Uncharacterized protein</fullName>
    </submittedName>
</protein>
<dbReference type="EMBL" id="CALNXK010000030">
    <property type="protein sequence ID" value="CAH3117090.1"/>
    <property type="molecule type" value="Genomic_DNA"/>
</dbReference>
<sequence>NSELVDDVVSLFKGYLETKLEAQGKLFEGQSKIQRSASEFKFSNRKQFEVINAKLECLFSARIKASADNPTQQIIHKRQKLINIADCSKDGWLGVQEY</sequence>
<dbReference type="InterPro" id="IPR018247">
    <property type="entry name" value="EF_Hand_1_Ca_BS"/>
</dbReference>
<keyword evidence="2" id="KW-1185">Reference proteome</keyword>
<dbReference type="Proteomes" id="UP001159405">
    <property type="component" value="Unassembled WGS sequence"/>
</dbReference>
<evidence type="ECO:0000313" key="1">
    <source>
        <dbReference type="EMBL" id="CAH3117090.1"/>
    </source>
</evidence>